<sequence length="304" mass="33708">MSKIVVAGLVNVETTVKIESFPIEYAPIDFSFFGIQSQASGVGFNIGKALTTLGDDVILLSMIGKDSSGIIVKGALKDCGISTNYIIDNLSATPQTVVLFDASGKRKIYCDLKEIQDSSYDEEIFKKTIGNASIICLCNINFSRNLLKMAKSNNKIIATDVQVLGDVYDTYNSDYMKYANILFLSDENIHESVEEFVRSIIKEYDNDIIVVGLGDKGALLYVKKDNCIRRFPAVKTREVVNTIGAGDSLFSCFVHFYAKTSNPYEAIRKAIVFASYKIGVASAAEGFMTEEELERLYLDRQHVF</sequence>
<keyword evidence="2 4" id="KW-0418">Kinase</keyword>
<dbReference type="GO" id="GO:0016301">
    <property type="term" value="F:kinase activity"/>
    <property type="evidence" value="ECO:0007669"/>
    <property type="project" value="UniProtKB-KW"/>
</dbReference>
<dbReference type="PANTHER" id="PTHR10584:SF166">
    <property type="entry name" value="RIBOKINASE"/>
    <property type="match status" value="1"/>
</dbReference>
<keyword evidence="1" id="KW-0808">Transferase</keyword>
<evidence type="ECO:0000256" key="2">
    <source>
        <dbReference type="ARBA" id="ARBA00022777"/>
    </source>
</evidence>
<organism evidence="4 5">
    <name type="scientific">Clostridium beijerinckii</name>
    <name type="common">Clostridium MP</name>
    <dbReference type="NCBI Taxonomy" id="1520"/>
    <lineage>
        <taxon>Bacteria</taxon>
        <taxon>Bacillati</taxon>
        <taxon>Bacillota</taxon>
        <taxon>Clostridia</taxon>
        <taxon>Eubacteriales</taxon>
        <taxon>Clostridiaceae</taxon>
        <taxon>Clostridium</taxon>
    </lineage>
</organism>
<accession>A0A0B5QH26</accession>
<evidence type="ECO:0000313" key="4">
    <source>
        <dbReference type="EMBL" id="AJH01660.1"/>
    </source>
</evidence>
<dbReference type="PANTHER" id="PTHR10584">
    <property type="entry name" value="SUGAR KINASE"/>
    <property type="match status" value="1"/>
</dbReference>
<dbReference type="Gene3D" id="3.40.1190.20">
    <property type="match status" value="1"/>
</dbReference>
<dbReference type="Pfam" id="PF00294">
    <property type="entry name" value="PfkB"/>
    <property type="match status" value="1"/>
</dbReference>
<dbReference type="STRING" id="1520.LF65_05135"/>
<evidence type="ECO:0000259" key="3">
    <source>
        <dbReference type="Pfam" id="PF00294"/>
    </source>
</evidence>
<name>A0A0B5QH26_CLOBE</name>
<evidence type="ECO:0000256" key="1">
    <source>
        <dbReference type="ARBA" id="ARBA00022679"/>
    </source>
</evidence>
<proteinExistence type="predicted"/>
<dbReference type="EMBL" id="CP010086">
    <property type="protein sequence ID" value="AJH01660.1"/>
    <property type="molecule type" value="Genomic_DNA"/>
</dbReference>
<dbReference type="InterPro" id="IPR011611">
    <property type="entry name" value="PfkB_dom"/>
</dbReference>
<gene>
    <name evidence="4" type="ORF">LF65_05135</name>
</gene>
<evidence type="ECO:0000313" key="5">
    <source>
        <dbReference type="Proteomes" id="UP000031866"/>
    </source>
</evidence>
<dbReference type="KEGG" id="cbei:LF65_05135"/>
<dbReference type="AlphaFoldDB" id="A0A0B5QH26"/>
<dbReference type="RefSeq" id="WP_041900135.1">
    <property type="nucleotide sequence ID" value="NZ_CP010086.2"/>
</dbReference>
<dbReference type="SUPFAM" id="SSF53613">
    <property type="entry name" value="Ribokinase-like"/>
    <property type="match status" value="1"/>
</dbReference>
<reference evidence="5" key="1">
    <citation type="submission" date="2014-12" db="EMBL/GenBank/DDBJ databases">
        <title>Genome sequence of Clostridium beijerinckii strain 59B.</title>
        <authorList>
            <person name="Little G.T."/>
            <person name="Minton N.P."/>
        </authorList>
    </citation>
    <scope>NUCLEOTIDE SEQUENCE [LARGE SCALE GENOMIC DNA]</scope>
    <source>
        <strain evidence="5">59B</strain>
    </source>
</reference>
<dbReference type="Proteomes" id="UP000031866">
    <property type="component" value="Chromosome"/>
</dbReference>
<feature type="domain" description="Carbohydrate kinase PfkB" evidence="3">
    <location>
        <begin position="1"/>
        <end position="285"/>
    </location>
</feature>
<protein>
    <submittedName>
        <fullName evidence="4">Sugar kinase</fullName>
    </submittedName>
</protein>
<dbReference type="InterPro" id="IPR029056">
    <property type="entry name" value="Ribokinase-like"/>
</dbReference>
<dbReference type="OrthoDB" id="9813569at2"/>